<proteinExistence type="predicted"/>
<organism evidence="1 2">
    <name type="scientific">Pseudomonas granadensis</name>
    <dbReference type="NCBI Taxonomy" id="1421430"/>
    <lineage>
        <taxon>Bacteria</taxon>
        <taxon>Pseudomonadati</taxon>
        <taxon>Pseudomonadota</taxon>
        <taxon>Gammaproteobacteria</taxon>
        <taxon>Pseudomonadales</taxon>
        <taxon>Pseudomonadaceae</taxon>
        <taxon>Pseudomonas</taxon>
    </lineage>
</organism>
<dbReference type="InterPro" id="IPR050708">
    <property type="entry name" value="T6SS_VgrG/RHS"/>
</dbReference>
<name>A0ABX7GIN3_9PSED</name>
<gene>
    <name evidence="1" type="ORF">JN757_05765</name>
</gene>
<sequence length="921" mass="102792">MGIHSKTPSLAVNDPRGLAILTVNYWRADAGMASELRIERTLRDVAGRAVKQWDARLWALQATDPQAPASLTSVHALNDSALRSDSTDAGVQVQLPGLAGETLFNWDSRGTRREIEYDDLLRPVAVFEEGTGVPRRCAERLAYGRPGAGDAQCNQFGQLIRHDDPGGSVLFTQFAITGQCSENTRHFTLEPVAADWPEAIVDRQKLLEREGATTQWRHAPLQSVLEQLDARGHRQVFALTLDGRLRGVDVRLDLQAQSHSVVSDIRYNAQGQVIQETAGNGVLTALSYRPEDGRLLTRHAQDKLGNVLQHLLYAYDPMGNVTSIEDQALPERWFANQRIEPISRYRYDSLYQLSRASGWEAGAAGGGPTALANYTQDYRYDAGGNLLKLIHVGEQNPCHDLQAARYSNRCLPWRNGVPPDEAAIGAAFDARGNLLLLDQGRQLQWNLHNQLDSVVVVSRRSDADDRECYLYDGAGQRVRKTGVSLTNSRSLLAEVRYLPALELRTNTGTGESLQVITVQTGLNSVRVLHWQSPPPTGSNDLYRYGFSDHLGSISIELDAEANLISREHFYPSGATAWVDEPEVSYKSVRYSGKERDATGLYYYGYRYYVPWLQRWLNPDPAGIVDGLNVFRMLRNSPINRHDENGTSSFDVLNEQESFAKKKNIKIISKGLDSFPATQREATSEALELGLEWVTNAEKALSQPSLSPSTQKILTMMFDEHDFSSAGDKDSFTSLLLADMQEIKSFMTMLLDKRNQQVVLVDQLPGKDALAFNTANDGNFIWVSQSYIERSHRVSQARTMVHEAAHAMRRNNALNFVNDFMYLNFGEEGRAASKEDINDYVLLGRLSSRESMGSAPDESTFSARTLAHYKNAVNTVLEKLGKSPATSPRKRADAYIGQVKVRQNVARRNADSLSVFAMQFRR</sequence>
<keyword evidence="2" id="KW-1185">Reference proteome</keyword>
<dbReference type="InterPro" id="IPR024079">
    <property type="entry name" value="MetalloPept_cat_dom_sf"/>
</dbReference>
<dbReference type="EMBL" id="CP069352">
    <property type="protein sequence ID" value="QRK85279.1"/>
    <property type="molecule type" value="Genomic_DNA"/>
</dbReference>
<dbReference type="PANTHER" id="PTHR32305:SF15">
    <property type="entry name" value="PROTEIN RHSA-RELATED"/>
    <property type="match status" value="1"/>
</dbReference>
<evidence type="ECO:0000313" key="1">
    <source>
        <dbReference type="EMBL" id="QRK85279.1"/>
    </source>
</evidence>
<dbReference type="RefSeq" id="WP_203420823.1">
    <property type="nucleotide sequence ID" value="NZ_CP069352.1"/>
</dbReference>
<dbReference type="Gene3D" id="3.40.390.10">
    <property type="entry name" value="Collagenase (Catalytic Domain)"/>
    <property type="match status" value="1"/>
</dbReference>
<dbReference type="Gene3D" id="2.180.10.10">
    <property type="entry name" value="RHS repeat-associated core"/>
    <property type="match status" value="1"/>
</dbReference>
<accession>A0ABX7GIN3</accession>
<evidence type="ECO:0000313" key="2">
    <source>
        <dbReference type="Proteomes" id="UP000663686"/>
    </source>
</evidence>
<dbReference type="Proteomes" id="UP000663686">
    <property type="component" value="Chromosome"/>
</dbReference>
<dbReference type="InterPro" id="IPR022385">
    <property type="entry name" value="Rhs_assc_core"/>
</dbReference>
<protein>
    <submittedName>
        <fullName evidence="1">RHS repeat protein</fullName>
    </submittedName>
</protein>
<dbReference type="NCBIfam" id="TIGR03696">
    <property type="entry name" value="Rhs_assc_core"/>
    <property type="match status" value="1"/>
</dbReference>
<reference evidence="1 2" key="1">
    <citation type="submission" date="2021-03" db="EMBL/GenBank/DDBJ databases">
        <title>P. granadensis CT364 genome publication.</title>
        <authorList>
            <person name="Stach J."/>
            <person name="Montero-Calasanz Md.C."/>
        </authorList>
    </citation>
    <scope>NUCLEOTIDE SEQUENCE [LARGE SCALE GENOMIC DNA]</scope>
    <source>
        <strain evidence="1 2">CT364</strain>
    </source>
</reference>
<dbReference type="PANTHER" id="PTHR32305">
    <property type="match status" value="1"/>
</dbReference>